<proteinExistence type="predicted"/>
<reference evidence="1 2" key="1">
    <citation type="submission" date="2014-04" db="EMBL/GenBank/DDBJ databases">
        <authorList>
            <consortium name="DOE Joint Genome Institute"/>
            <person name="Kuo A."/>
            <person name="Kohler A."/>
            <person name="Costa M.D."/>
            <person name="Nagy L.G."/>
            <person name="Floudas D."/>
            <person name="Copeland A."/>
            <person name="Barry K.W."/>
            <person name="Cichocki N."/>
            <person name="Veneault-Fourrey C."/>
            <person name="LaButti K."/>
            <person name="Lindquist E.A."/>
            <person name="Lipzen A."/>
            <person name="Lundell T."/>
            <person name="Morin E."/>
            <person name="Murat C."/>
            <person name="Sun H."/>
            <person name="Tunlid A."/>
            <person name="Henrissat B."/>
            <person name="Grigoriev I.V."/>
            <person name="Hibbett D.S."/>
            <person name="Martin F."/>
            <person name="Nordberg H.P."/>
            <person name="Cantor M.N."/>
            <person name="Hua S.X."/>
        </authorList>
    </citation>
    <scope>NUCLEOTIDE SEQUENCE [LARGE SCALE GENOMIC DNA]</scope>
    <source>
        <strain evidence="1 2">Marx 270</strain>
    </source>
</reference>
<dbReference type="Proteomes" id="UP000054217">
    <property type="component" value="Unassembled WGS sequence"/>
</dbReference>
<dbReference type="STRING" id="870435.A0A0C3PIL0"/>
<evidence type="ECO:0000313" key="1">
    <source>
        <dbReference type="EMBL" id="KIO07944.1"/>
    </source>
</evidence>
<dbReference type="OrthoDB" id="2606506at2759"/>
<gene>
    <name evidence="1" type="ORF">M404DRAFT_997644</name>
</gene>
<accession>A0A0C3PIL0</accession>
<organism evidence="1 2">
    <name type="scientific">Pisolithus tinctorius Marx 270</name>
    <dbReference type="NCBI Taxonomy" id="870435"/>
    <lineage>
        <taxon>Eukaryota</taxon>
        <taxon>Fungi</taxon>
        <taxon>Dikarya</taxon>
        <taxon>Basidiomycota</taxon>
        <taxon>Agaricomycotina</taxon>
        <taxon>Agaricomycetes</taxon>
        <taxon>Agaricomycetidae</taxon>
        <taxon>Boletales</taxon>
        <taxon>Sclerodermatineae</taxon>
        <taxon>Pisolithaceae</taxon>
        <taxon>Pisolithus</taxon>
    </lineage>
</organism>
<keyword evidence="2" id="KW-1185">Reference proteome</keyword>
<dbReference type="AlphaFoldDB" id="A0A0C3PIL0"/>
<evidence type="ECO:0000313" key="2">
    <source>
        <dbReference type="Proteomes" id="UP000054217"/>
    </source>
</evidence>
<sequence>MLFAAIETNRSLVDLSARARADGLRQIASGTIPTSKLIDISSFRTQFCVYTFTTKTRAVEPHLILADAATVASQDRWAFDILIYGGDVKLKEVVAAVKAMAANL</sequence>
<dbReference type="InParanoid" id="A0A0C3PIL0"/>
<protein>
    <submittedName>
        <fullName evidence="1">Uncharacterized protein</fullName>
    </submittedName>
</protein>
<dbReference type="EMBL" id="KN831958">
    <property type="protein sequence ID" value="KIO07944.1"/>
    <property type="molecule type" value="Genomic_DNA"/>
</dbReference>
<reference evidence="2" key="2">
    <citation type="submission" date="2015-01" db="EMBL/GenBank/DDBJ databases">
        <title>Evolutionary Origins and Diversification of the Mycorrhizal Mutualists.</title>
        <authorList>
            <consortium name="DOE Joint Genome Institute"/>
            <consortium name="Mycorrhizal Genomics Consortium"/>
            <person name="Kohler A."/>
            <person name="Kuo A."/>
            <person name="Nagy L.G."/>
            <person name="Floudas D."/>
            <person name="Copeland A."/>
            <person name="Barry K.W."/>
            <person name="Cichocki N."/>
            <person name="Veneault-Fourrey C."/>
            <person name="LaButti K."/>
            <person name="Lindquist E.A."/>
            <person name="Lipzen A."/>
            <person name="Lundell T."/>
            <person name="Morin E."/>
            <person name="Murat C."/>
            <person name="Riley R."/>
            <person name="Ohm R."/>
            <person name="Sun H."/>
            <person name="Tunlid A."/>
            <person name="Henrissat B."/>
            <person name="Grigoriev I.V."/>
            <person name="Hibbett D.S."/>
            <person name="Martin F."/>
        </authorList>
    </citation>
    <scope>NUCLEOTIDE SEQUENCE [LARGE SCALE GENOMIC DNA]</scope>
    <source>
        <strain evidence="2">Marx 270</strain>
    </source>
</reference>
<dbReference type="HOGENOM" id="CLU_2251157_0_0_1"/>
<name>A0A0C3PIL0_PISTI</name>